<proteinExistence type="predicted"/>
<name>A0A699IFQ1_TANCI</name>
<organism evidence="2">
    <name type="scientific">Tanacetum cinerariifolium</name>
    <name type="common">Dalmatian daisy</name>
    <name type="synonym">Chrysanthemum cinerariifolium</name>
    <dbReference type="NCBI Taxonomy" id="118510"/>
    <lineage>
        <taxon>Eukaryota</taxon>
        <taxon>Viridiplantae</taxon>
        <taxon>Streptophyta</taxon>
        <taxon>Embryophyta</taxon>
        <taxon>Tracheophyta</taxon>
        <taxon>Spermatophyta</taxon>
        <taxon>Magnoliopsida</taxon>
        <taxon>eudicotyledons</taxon>
        <taxon>Gunneridae</taxon>
        <taxon>Pentapetalae</taxon>
        <taxon>asterids</taxon>
        <taxon>campanulids</taxon>
        <taxon>Asterales</taxon>
        <taxon>Asteraceae</taxon>
        <taxon>Asteroideae</taxon>
        <taxon>Anthemideae</taxon>
        <taxon>Anthemidinae</taxon>
        <taxon>Tanacetum</taxon>
    </lineage>
</organism>
<protein>
    <submittedName>
        <fullName evidence="2">Uncharacterized protein</fullName>
    </submittedName>
</protein>
<sequence length="197" mass="23043">MMDVDYELTARLQEEERGELSTEEKSRLFVKLMDKRKKHFARLRAEKIRKAFVPMDTELVKDSEKATEGSEKAKEGSSKRAASNLEQEDAKRQRLEEENEFAKLKRCLEIIPDDDDVIIKATPLSSKSLTIVDYNIYKEGRESYFKIIRANGNSQSYLIFGKMFKNFNKVDLEVLWSIFKARFKKTKPVNDIDNLLF</sequence>
<evidence type="ECO:0000256" key="1">
    <source>
        <dbReference type="SAM" id="MobiDB-lite"/>
    </source>
</evidence>
<feature type="region of interest" description="Disordered" evidence="1">
    <location>
        <begin position="1"/>
        <end position="23"/>
    </location>
</feature>
<comment type="caution">
    <text evidence="2">The sequence shown here is derived from an EMBL/GenBank/DDBJ whole genome shotgun (WGS) entry which is preliminary data.</text>
</comment>
<feature type="compositionally biased region" description="Basic and acidic residues" evidence="1">
    <location>
        <begin position="12"/>
        <end position="23"/>
    </location>
</feature>
<feature type="region of interest" description="Disordered" evidence="1">
    <location>
        <begin position="60"/>
        <end position="93"/>
    </location>
</feature>
<feature type="compositionally biased region" description="Basic and acidic residues" evidence="1">
    <location>
        <begin position="60"/>
        <end position="78"/>
    </location>
</feature>
<gene>
    <name evidence="2" type="ORF">Tci_533797</name>
</gene>
<dbReference type="AlphaFoldDB" id="A0A699IFQ1"/>
<reference evidence="2" key="1">
    <citation type="journal article" date="2019" name="Sci. Rep.">
        <title>Draft genome of Tanacetum cinerariifolium, the natural source of mosquito coil.</title>
        <authorList>
            <person name="Yamashiro T."/>
            <person name="Shiraishi A."/>
            <person name="Satake H."/>
            <person name="Nakayama K."/>
        </authorList>
    </citation>
    <scope>NUCLEOTIDE SEQUENCE</scope>
</reference>
<evidence type="ECO:0000313" key="2">
    <source>
        <dbReference type="EMBL" id="GEZ61824.1"/>
    </source>
</evidence>
<accession>A0A699IFQ1</accession>
<dbReference type="EMBL" id="BKCJ010301244">
    <property type="protein sequence ID" value="GEZ61824.1"/>
    <property type="molecule type" value="Genomic_DNA"/>
</dbReference>